<dbReference type="KEGG" id="bmic:BMR1_02g04145"/>
<reference evidence="1 2" key="3">
    <citation type="journal article" date="2016" name="Sci. Rep.">
        <title>Genome-wide diversity and gene expression profiling of Babesia microti isolates identify polymorphic genes that mediate host-pathogen interactions.</title>
        <authorList>
            <person name="Silva J.C."/>
            <person name="Cornillot E."/>
            <person name="McCracken C."/>
            <person name="Usmani-Brown S."/>
            <person name="Dwivedi A."/>
            <person name="Ifeonu O.O."/>
            <person name="Crabtree J."/>
            <person name="Gotia H.T."/>
            <person name="Virji A.Z."/>
            <person name="Reynes C."/>
            <person name="Colinge J."/>
            <person name="Kumar V."/>
            <person name="Lawres L."/>
            <person name="Pazzi J.E."/>
            <person name="Pablo J.V."/>
            <person name="Hung C."/>
            <person name="Brancato J."/>
            <person name="Kumari P."/>
            <person name="Orvis J."/>
            <person name="Tretina K."/>
            <person name="Chibucos M."/>
            <person name="Ott S."/>
            <person name="Sadzewicz L."/>
            <person name="Sengamalay N."/>
            <person name="Shetty A.C."/>
            <person name="Su Q."/>
            <person name="Tallon L."/>
            <person name="Fraser C.M."/>
            <person name="Frutos R."/>
            <person name="Molina D.M."/>
            <person name="Krause P.J."/>
            <person name="Ben Mamoun C."/>
        </authorList>
    </citation>
    <scope>NUCLEOTIDE SEQUENCE [LARGE SCALE GENOMIC DNA]</scope>
    <source>
        <strain evidence="1 2">RI</strain>
    </source>
</reference>
<gene>
    <name evidence="1" type="ORF">BMR1_02g04145</name>
</gene>
<keyword evidence="2" id="KW-1185">Reference proteome</keyword>
<dbReference type="OrthoDB" id="333370at2759"/>
<reference evidence="1 2" key="2">
    <citation type="journal article" date="2013" name="PLoS ONE">
        <title>Whole genome mapping and re-organization of the nuclear and mitochondrial genomes of Babesia microti isolates.</title>
        <authorList>
            <person name="Cornillot E."/>
            <person name="Dassouli A."/>
            <person name="Garg A."/>
            <person name="Pachikara N."/>
            <person name="Randazzo S."/>
            <person name="Depoix D."/>
            <person name="Carcy B."/>
            <person name="Delbecq S."/>
            <person name="Frutos R."/>
            <person name="Silva J.C."/>
            <person name="Sutton R."/>
            <person name="Krause P.J."/>
            <person name="Mamoun C.B."/>
        </authorList>
    </citation>
    <scope>NUCLEOTIDE SEQUENCE [LARGE SCALE GENOMIC DNA]</scope>
    <source>
        <strain evidence="1 2">RI</strain>
    </source>
</reference>
<dbReference type="Proteomes" id="UP000002899">
    <property type="component" value="Chromosome II"/>
</dbReference>
<dbReference type="EMBL" id="FO082872">
    <property type="protein sequence ID" value="CCF73975.1"/>
    <property type="molecule type" value="Genomic_DNA"/>
</dbReference>
<dbReference type="GeneID" id="24424607"/>
<organism evidence="1 2">
    <name type="scientific">Babesia microti (strain RI)</name>
    <dbReference type="NCBI Taxonomy" id="1133968"/>
    <lineage>
        <taxon>Eukaryota</taxon>
        <taxon>Sar</taxon>
        <taxon>Alveolata</taxon>
        <taxon>Apicomplexa</taxon>
        <taxon>Aconoidasida</taxon>
        <taxon>Piroplasmida</taxon>
        <taxon>Babesiidae</taxon>
        <taxon>Babesia</taxon>
    </lineage>
</organism>
<protein>
    <submittedName>
        <fullName evidence="1">Uncharacterized protein</fullName>
    </submittedName>
</protein>
<dbReference type="RefSeq" id="XP_012648584.1">
    <property type="nucleotide sequence ID" value="XM_012793130.1"/>
</dbReference>
<sequence length="444" mass="51934">MVCVDCFTKINVKFAPYGILPLKNVHNTSSYKVNVFATLTCNDNAANKFVLHASARSLANRHRKKMELNRLVRKRKLSTTERYEDLVRMNIRNDKCNTQLSRLPVSPNTNLNHLVPFKTIRYLRSYEPLNPRPILRTVGYQFKEIPDPTLTSERARAIVEAGLPLAERFERVYPYDKRLRVEDARGMGIHSRRETEFPLTGDPDSIPTPMDSIKSHMEWQKRMLDPKHRPLPLKNYEPLYNNIQIDMNRFYAIRQRLIEFVNQITNAVPGIIPDYVLNTVNVPRDVKWSKTLDEAVDEGDILLNPHYFGKEDYFQHPFYGDPPLPSDIKNHLDEYNSNNPRKKITYDMLLSDTIYCHSNGTIMKLIENSPPYGGEAEDFPHKDPWEPRFIIQVKPGYIKENKLKVGDLFKHLDKEARFSFYDNYFSMPKSIRIPMRLPHGRLIN</sequence>
<dbReference type="AlphaFoldDB" id="I7IQQ6"/>
<reference evidence="1 2" key="1">
    <citation type="journal article" date="2012" name="Nucleic Acids Res.">
        <title>Sequencing of the smallest Apicomplexan genome from the human pathogen Babesia microti.</title>
        <authorList>
            <person name="Cornillot E."/>
            <person name="Hadj-Kaddour K."/>
            <person name="Dassouli A."/>
            <person name="Noel B."/>
            <person name="Ranwez V."/>
            <person name="Vacherie B."/>
            <person name="Augagneur Y."/>
            <person name="Bres V."/>
            <person name="Duclos A."/>
            <person name="Randazzo S."/>
            <person name="Carcy B."/>
            <person name="Debierre-Grockiego F."/>
            <person name="Delbecq S."/>
            <person name="Moubri-Menage K."/>
            <person name="Shams-Eldin H."/>
            <person name="Usmani-Brown S."/>
            <person name="Bringaud F."/>
            <person name="Wincker P."/>
            <person name="Vivares C.P."/>
            <person name="Schwarz R.T."/>
            <person name="Schetters T.P."/>
            <person name="Krause P.J."/>
            <person name="Gorenflot A."/>
            <person name="Berry V."/>
            <person name="Barbe V."/>
            <person name="Ben Mamoun C."/>
        </authorList>
    </citation>
    <scope>NUCLEOTIDE SEQUENCE [LARGE SCALE GENOMIC DNA]</scope>
    <source>
        <strain evidence="1 2">RI</strain>
    </source>
</reference>
<dbReference type="VEuPathDB" id="PiroplasmaDB:BMR1_02g04145"/>
<evidence type="ECO:0000313" key="1">
    <source>
        <dbReference type="EMBL" id="CCF73975.1"/>
    </source>
</evidence>
<proteinExistence type="predicted"/>
<name>I7IQQ6_BABMR</name>
<dbReference type="OMA" id="EYRYKYW"/>
<evidence type="ECO:0000313" key="2">
    <source>
        <dbReference type="Proteomes" id="UP000002899"/>
    </source>
</evidence>
<accession>I7IQQ6</accession>